<dbReference type="PANTHER" id="PTHR43859:SF4">
    <property type="entry name" value="BUTANOATE--COA LIGASE AAE1-RELATED"/>
    <property type="match status" value="1"/>
</dbReference>
<evidence type="ECO:0000259" key="6">
    <source>
        <dbReference type="Pfam" id="PF13193"/>
    </source>
</evidence>
<dbReference type="EC" id="6.2.1.3" evidence="7"/>
<gene>
    <name evidence="7" type="ORF">U7230_14085</name>
</gene>
<dbReference type="Pfam" id="PF13193">
    <property type="entry name" value="AMP-binding_C"/>
    <property type="match status" value="1"/>
</dbReference>
<keyword evidence="2 7" id="KW-0436">Ligase</keyword>
<evidence type="ECO:0000256" key="3">
    <source>
        <dbReference type="ARBA" id="ARBA00022832"/>
    </source>
</evidence>
<dbReference type="GO" id="GO:0004467">
    <property type="term" value="F:long-chain fatty acid-CoA ligase activity"/>
    <property type="evidence" value="ECO:0007669"/>
    <property type="project" value="UniProtKB-EC"/>
</dbReference>
<dbReference type="Proteomes" id="UP001332192">
    <property type="component" value="Chromosome"/>
</dbReference>
<evidence type="ECO:0000256" key="2">
    <source>
        <dbReference type="ARBA" id="ARBA00022598"/>
    </source>
</evidence>
<dbReference type="Pfam" id="PF00501">
    <property type="entry name" value="AMP-binding"/>
    <property type="match status" value="1"/>
</dbReference>
<reference evidence="7 8" key="1">
    <citation type="journal article" date="2024" name="Front. Microbiol.">
        <title>Novel thermophilic genera Geochorda gen. nov. and Carboxydochorda gen. nov. from the deep terrestrial subsurface reveal the ecophysiological diversity in the class Limnochordia.</title>
        <authorList>
            <person name="Karnachuk O.V."/>
            <person name="Lukina A.P."/>
            <person name="Avakyan M.R."/>
            <person name="Kadnikov V.V."/>
            <person name="Begmatov S."/>
            <person name="Beletsky A.V."/>
            <person name="Vlasova K.G."/>
            <person name="Novikov A.A."/>
            <person name="Shcherbakova V.A."/>
            <person name="Mardanov A.V."/>
            <person name="Ravin N.V."/>
        </authorList>
    </citation>
    <scope>NUCLEOTIDE SEQUENCE [LARGE SCALE GENOMIC DNA]</scope>
    <source>
        <strain evidence="7 8">L945</strain>
    </source>
</reference>
<feature type="domain" description="AMP-dependent synthetase/ligase" evidence="5">
    <location>
        <begin position="11"/>
        <end position="385"/>
    </location>
</feature>
<keyword evidence="3" id="KW-0276">Fatty acid metabolism</keyword>
<name>A0ABZ1BX77_9FIRM</name>
<dbReference type="EMBL" id="CP141615">
    <property type="protein sequence ID" value="WRP17193.1"/>
    <property type="molecule type" value="Genomic_DNA"/>
</dbReference>
<dbReference type="RefSeq" id="WP_324716465.1">
    <property type="nucleotide sequence ID" value="NZ_CP141615.1"/>
</dbReference>
<organism evidence="7 8">
    <name type="scientific">Carboxydichorda subterranea</name>
    <dbReference type="NCBI Taxonomy" id="3109565"/>
    <lineage>
        <taxon>Bacteria</taxon>
        <taxon>Bacillati</taxon>
        <taxon>Bacillota</taxon>
        <taxon>Limnochordia</taxon>
        <taxon>Limnochordales</taxon>
        <taxon>Geochordaceae</taxon>
        <taxon>Carboxydichorda</taxon>
    </lineage>
</organism>
<dbReference type="PROSITE" id="PS00455">
    <property type="entry name" value="AMP_BINDING"/>
    <property type="match status" value="1"/>
</dbReference>
<feature type="domain" description="AMP-binding enzyme C-terminal" evidence="6">
    <location>
        <begin position="435"/>
        <end position="511"/>
    </location>
</feature>
<dbReference type="Gene3D" id="3.30.300.30">
    <property type="match status" value="1"/>
</dbReference>
<keyword evidence="8" id="KW-1185">Reference proteome</keyword>
<dbReference type="NCBIfam" id="NF004837">
    <property type="entry name" value="PRK06187.1"/>
    <property type="match status" value="1"/>
</dbReference>
<dbReference type="PANTHER" id="PTHR43859">
    <property type="entry name" value="ACYL-ACTIVATING ENZYME"/>
    <property type="match status" value="1"/>
</dbReference>
<dbReference type="InterPro" id="IPR025110">
    <property type="entry name" value="AMP-bd_C"/>
</dbReference>
<evidence type="ECO:0000313" key="8">
    <source>
        <dbReference type="Proteomes" id="UP001332192"/>
    </source>
</evidence>
<dbReference type="SUPFAM" id="SSF56801">
    <property type="entry name" value="Acetyl-CoA synthetase-like"/>
    <property type="match status" value="1"/>
</dbReference>
<dbReference type="InterPro" id="IPR045851">
    <property type="entry name" value="AMP-bd_C_sf"/>
</dbReference>
<protein>
    <submittedName>
        <fullName evidence="7">Long-chain-fatty-acid--CoA ligase</fullName>
        <ecNumber evidence="7">6.2.1.3</ecNumber>
    </submittedName>
</protein>
<proteinExistence type="inferred from homology"/>
<dbReference type="InterPro" id="IPR042099">
    <property type="entry name" value="ANL_N_sf"/>
</dbReference>
<comment type="similarity">
    <text evidence="1">Belongs to the ATP-dependent AMP-binding enzyme family.</text>
</comment>
<keyword evidence="4" id="KW-0443">Lipid metabolism</keyword>
<evidence type="ECO:0000256" key="4">
    <source>
        <dbReference type="ARBA" id="ARBA00023098"/>
    </source>
</evidence>
<evidence type="ECO:0000256" key="1">
    <source>
        <dbReference type="ARBA" id="ARBA00006432"/>
    </source>
</evidence>
<evidence type="ECO:0000313" key="7">
    <source>
        <dbReference type="EMBL" id="WRP17193.1"/>
    </source>
</evidence>
<dbReference type="InterPro" id="IPR020845">
    <property type="entry name" value="AMP-binding_CS"/>
</dbReference>
<accession>A0ABZ1BX77</accession>
<dbReference type="InterPro" id="IPR000873">
    <property type="entry name" value="AMP-dep_synth/lig_dom"/>
</dbReference>
<dbReference type="Gene3D" id="3.40.50.12780">
    <property type="entry name" value="N-terminal domain of ligase-like"/>
    <property type="match status" value="1"/>
</dbReference>
<evidence type="ECO:0000259" key="5">
    <source>
        <dbReference type="Pfam" id="PF00501"/>
    </source>
</evidence>
<sequence>MKLPQTPLRFLERTARLYRDKVGIVCRDHRETYGAYQGRVYQFARAMMELGVRKGDRVAYLGMNCHRLLEAYYGVLPIGAILLPLNIRLSPSEIAFILNDAAPKVLVVGKELVAVAEAVRHQVPVSSYVLADEDAPLPPGWQRFDPLLARQSADPIEAWDVDEDDVAEIFYTSGTTGRPKGAMLTHRALYTHALQALVTLQLTDADVQIVGTVPLFHVNAWGSPHFLVAVGATQVVVPRFDPEIFARAVQEHRATVALMVPTMLNALLNWPGRKAYDLSSLRTLVLGGAPAPYALVEAARREIGCKTMVGYGLTETTPVLTVAVLKGTLADRPQEEKDRRMAMTGLPTVGVELRVVREDGTEVRSDGQEVGEIVVRGDSVMKGYWNRPEETEEAFRGGWFHTGDMAVVDAEGYVQIVDRKKDIIISGGENISSVEVENCIYSHPAVLECAVIAATDPHWGEVPKALVVPKPGQTVTPEELSAYCRDRIAHFKVPRHWVILDRELPKTGTGKVMKAELRKLYGGGQAAATPA</sequence>